<dbReference type="EMBL" id="FOXB01000003">
    <property type="protein sequence ID" value="SFO97510.1"/>
    <property type="molecule type" value="Genomic_DNA"/>
</dbReference>
<gene>
    <name evidence="2" type="ORF">SAMN05216234_10363</name>
</gene>
<keyword evidence="3" id="KW-1185">Reference proteome</keyword>
<name>A0A1I5LJM7_9BACT</name>
<dbReference type="PIRSF" id="PIRSF004681">
    <property type="entry name" value="UCP004681"/>
    <property type="match status" value="1"/>
</dbReference>
<dbReference type="PANTHER" id="PTHR30615:SF8">
    <property type="entry name" value="UPF0047 PROTEIN C4A8.02C"/>
    <property type="match status" value="1"/>
</dbReference>
<dbReference type="Gene3D" id="2.60.120.460">
    <property type="entry name" value="YjbQ-like"/>
    <property type="match status" value="1"/>
</dbReference>
<reference evidence="2 3" key="1">
    <citation type="submission" date="2016-10" db="EMBL/GenBank/DDBJ databases">
        <authorList>
            <person name="de Groot N.N."/>
        </authorList>
    </citation>
    <scope>NUCLEOTIDE SEQUENCE [LARGE SCALE GENOMIC DNA]</scope>
    <source>
        <strain evidence="2 3">EP1-55-1</strain>
    </source>
</reference>
<dbReference type="PANTHER" id="PTHR30615">
    <property type="entry name" value="UNCHARACTERIZED PROTEIN YJBQ-RELATED"/>
    <property type="match status" value="1"/>
</dbReference>
<dbReference type="OrthoDB" id="9801725at2"/>
<proteinExistence type="inferred from homology"/>
<dbReference type="Proteomes" id="UP000199227">
    <property type="component" value="Unassembled WGS sequence"/>
</dbReference>
<dbReference type="RefSeq" id="WP_092910472.1">
    <property type="nucleotide sequence ID" value="NZ_CP136592.1"/>
</dbReference>
<dbReference type="NCBIfam" id="TIGR00149">
    <property type="entry name" value="TIGR00149_YjbQ"/>
    <property type="match status" value="1"/>
</dbReference>
<sequence>MIELTVQTKHTSEMIDITEMVHEAVIKKGIKSGIVTVFVPHTTASIILFENIDPQLRRDFLAALGRVAPADIKYHHQGENAAAHIKSALCGARIVVPMENAKLQLGEWQGIFLCEFDGPRERKVIVQVVNG</sequence>
<evidence type="ECO:0000256" key="1">
    <source>
        <dbReference type="ARBA" id="ARBA00005534"/>
    </source>
</evidence>
<organism evidence="2 3">
    <name type="scientific">Hydrogenimonas thermophila</name>
    <dbReference type="NCBI Taxonomy" id="223786"/>
    <lineage>
        <taxon>Bacteria</taxon>
        <taxon>Pseudomonadati</taxon>
        <taxon>Campylobacterota</taxon>
        <taxon>Epsilonproteobacteria</taxon>
        <taxon>Campylobacterales</taxon>
        <taxon>Hydrogenimonadaceae</taxon>
        <taxon>Hydrogenimonas</taxon>
    </lineage>
</organism>
<evidence type="ECO:0000313" key="3">
    <source>
        <dbReference type="Proteomes" id="UP000199227"/>
    </source>
</evidence>
<protein>
    <submittedName>
        <fullName evidence="2">Secondary thiamine-phosphate synthase enzyme</fullName>
    </submittedName>
</protein>
<dbReference type="InterPro" id="IPR035917">
    <property type="entry name" value="YjbQ-like_sf"/>
</dbReference>
<dbReference type="STRING" id="223786.SAMN05216234_10363"/>
<dbReference type="Pfam" id="PF01894">
    <property type="entry name" value="YjbQ"/>
    <property type="match status" value="1"/>
</dbReference>
<evidence type="ECO:0000313" key="2">
    <source>
        <dbReference type="EMBL" id="SFO97510.1"/>
    </source>
</evidence>
<dbReference type="InterPro" id="IPR001602">
    <property type="entry name" value="UPF0047_YjbQ-like"/>
</dbReference>
<dbReference type="AlphaFoldDB" id="A0A1I5LJM7"/>
<dbReference type="SUPFAM" id="SSF111038">
    <property type="entry name" value="YjbQ-like"/>
    <property type="match status" value="1"/>
</dbReference>
<accession>A0A1I5LJM7</accession>
<comment type="similarity">
    <text evidence="1">Belongs to the UPF0047 family.</text>
</comment>